<dbReference type="PANTHER" id="PTHR14074">
    <property type="entry name" value="HELICASE WITH DEATH DOMAIN-RELATED"/>
    <property type="match status" value="1"/>
</dbReference>
<dbReference type="OrthoDB" id="416741at2759"/>
<dbReference type="GO" id="GO:0003727">
    <property type="term" value="F:single-stranded RNA binding"/>
    <property type="evidence" value="ECO:0007669"/>
    <property type="project" value="TreeGrafter"/>
</dbReference>
<dbReference type="GO" id="GO:0140374">
    <property type="term" value="P:antiviral innate immune response"/>
    <property type="evidence" value="ECO:0007669"/>
    <property type="project" value="TreeGrafter"/>
</dbReference>
<comment type="caution">
    <text evidence="2">The sequence shown here is derived from an EMBL/GenBank/DDBJ whole genome shotgun (WGS) entry which is preliminary data.</text>
</comment>
<keyword evidence="3" id="KW-1185">Reference proteome</keyword>
<dbReference type="SUPFAM" id="SSF52540">
    <property type="entry name" value="P-loop containing nucleoside triphosphate hydrolases"/>
    <property type="match status" value="1"/>
</dbReference>
<dbReference type="CDD" id="cd12090">
    <property type="entry name" value="MDA5_ID"/>
    <property type="match status" value="1"/>
</dbReference>
<feature type="non-terminal residue" evidence="2">
    <location>
        <position position="250"/>
    </location>
</feature>
<dbReference type="Proteomes" id="UP000242450">
    <property type="component" value="Chromosome 33"/>
</dbReference>
<dbReference type="GO" id="GO:0003725">
    <property type="term" value="F:double-stranded RNA binding"/>
    <property type="evidence" value="ECO:0007669"/>
    <property type="project" value="TreeGrafter"/>
</dbReference>
<dbReference type="PANTHER" id="PTHR14074:SF14">
    <property type="entry name" value="INTERFERON-INDUCED HELICASE C DOMAIN-CONTAINING PROTEIN 1"/>
    <property type="match status" value="1"/>
</dbReference>
<dbReference type="AlphaFoldDB" id="A0A212C1Y2"/>
<dbReference type="InterPro" id="IPR041204">
    <property type="entry name" value="RIG-I-like_C"/>
</dbReference>
<feature type="domain" description="RIG-I-like receptor C-terminal" evidence="1">
    <location>
        <begin position="29"/>
        <end position="167"/>
    </location>
</feature>
<evidence type="ECO:0000313" key="3">
    <source>
        <dbReference type="Proteomes" id="UP000242450"/>
    </source>
</evidence>
<dbReference type="InterPro" id="IPR027417">
    <property type="entry name" value="P-loop_NTPase"/>
</dbReference>
<dbReference type="InterPro" id="IPR051363">
    <property type="entry name" value="RLR_Helicase"/>
</dbReference>
<sequence length="250" mass="28780">ICANLDAVTIKTVKQNINLLKEQIKEPCKKFVIADDTKKDPFKDKLLEIMTKIQIFCQISPMSDFGTQPYEQWLIQMEKKAAKEGNRKDRVCAEHLRKYNEALQINDTIRMIDAYNHLETFYNDEKEKKFAVLLGDESDDDGDDEDVGDGKTPLKLHETDEFLISLFLVAEEGLDIKECNIVIRYGLVTNEIAMVQARGRARADESTYVLVAQSGSGVVERETVNDFREKMMYKAIDRVQNMKPEEYAHK</sequence>
<dbReference type="GO" id="GO:0005737">
    <property type="term" value="C:cytoplasm"/>
    <property type="evidence" value="ECO:0007669"/>
    <property type="project" value="TreeGrafter"/>
</dbReference>
<feature type="non-terminal residue" evidence="2">
    <location>
        <position position="1"/>
    </location>
</feature>
<dbReference type="Gene3D" id="1.20.1320.30">
    <property type="match status" value="1"/>
</dbReference>
<reference evidence="2 3" key="1">
    <citation type="journal article" date="2018" name="Mol. Genet. Genomics">
        <title>The red deer Cervus elaphus genome CerEla1.0: sequencing, annotating, genes, and chromosomes.</title>
        <authorList>
            <person name="Bana N.A."/>
            <person name="Nyiri A."/>
            <person name="Nagy J."/>
            <person name="Frank K."/>
            <person name="Nagy T."/>
            <person name="Steger V."/>
            <person name="Schiller M."/>
            <person name="Lakatos P."/>
            <person name="Sugar L."/>
            <person name="Horn P."/>
            <person name="Barta E."/>
            <person name="Orosz L."/>
        </authorList>
    </citation>
    <scope>NUCLEOTIDE SEQUENCE [LARGE SCALE GENOMIC DNA]</scope>
    <source>
        <strain evidence="2">Hungarian</strain>
    </source>
</reference>
<dbReference type="GO" id="GO:0008270">
    <property type="term" value="F:zinc ion binding"/>
    <property type="evidence" value="ECO:0007669"/>
    <property type="project" value="TreeGrafter"/>
</dbReference>
<dbReference type="Pfam" id="PF18119">
    <property type="entry name" value="RIG-I_C"/>
    <property type="match status" value="1"/>
</dbReference>
<dbReference type="GO" id="GO:0039530">
    <property type="term" value="P:MDA-5 signaling pathway"/>
    <property type="evidence" value="ECO:0007669"/>
    <property type="project" value="TreeGrafter"/>
</dbReference>
<proteinExistence type="predicted"/>
<gene>
    <name evidence="2" type="ORF">Celaphus_00015835</name>
</gene>
<accession>A0A212C1Y2</accession>
<dbReference type="Gene3D" id="3.40.50.300">
    <property type="entry name" value="P-loop containing nucleotide triphosphate hydrolases"/>
    <property type="match status" value="1"/>
</dbReference>
<dbReference type="EMBL" id="MKHE01000033">
    <property type="protein sequence ID" value="OWJ99986.1"/>
    <property type="molecule type" value="Genomic_DNA"/>
</dbReference>
<evidence type="ECO:0000259" key="1">
    <source>
        <dbReference type="Pfam" id="PF18119"/>
    </source>
</evidence>
<name>A0A212C1Y2_CEREH</name>
<organism evidence="2 3">
    <name type="scientific">Cervus elaphus hippelaphus</name>
    <name type="common">European red deer</name>
    <dbReference type="NCBI Taxonomy" id="46360"/>
    <lineage>
        <taxon>Eukaryota</taxon>
        <taxon>Metazoa</taxon>
        <taxon>Chordata</taxon>
        <taxon>Craniata</taxon>
        <taxon>Vertebrata</taxon>
        <taxon>Euteleostomi</taxon>
        <taxon>Mammalia</taxon>
        <taxon>Eutheria</taxon>
        <taxon>Laurasiatheria</taxon>
        <taxon>Artiodactyla</taxon>
        <taxon>Ruminantia</taxon>
        <taxon>Pecora</taxon>
        <taxon>Cervidae</taxon>
        <taxon>Cervinae</taxon>
        <taxon>Cervus</taxon>
    </lineage>
</organism>
<evidence type="ECO:0000313" key="2">
    <source>
        <dbReference type="EMBL" id="OWJ99986.1"/>
    </source>
</evidence>
<protein>
    <recommendedName>
        <fullName evidence="1">RIG-I-like receptor C-terminal domain-containing protein</fullName>
    </recommendedName>
</protein>